<evidence type="ECO:0000313" key="2">
    <source>
        <dbReference type="Proteomes" id="UP000231450"/>
    </source>
</evidence>
<protein>
    <submittedName>
        <fullName evidence="1">Uncharacterized protein</fullName>
    </submittedName>
</protein>
<gene>
    <name evidence="1" type="ORF">COU81_00810</name>
</gene>
<comment type="caution">
    <text evidence="1">The sequence shown here is derived from an EMBL/GenBank/DDBJ whole genome shotgun (WGS) entry which is preliminary data.</text>
</comment>
<name>A0A2M8KEU6_9BACT</name>
<accession>A0A2M8KEU6</accession>
<dbReference type="EMBL" id="PFDW01000015">
    <property type="protein sequence ID" value="PJE58442.1"/>
    <property type="molecule type" value="Genomic_DNA"/>
</dbReference>
<proteinExistence type="predicted"/>
<evidence type="ECO:0000313" key="1">
    <source>
        <dbReference type="EMBL" id="PJE58442.1"/>
    </source>
</evidence>
<reference evidence="2" key="1">
    <citation type="submission" date="2017-09" db="EMBL/GenBank/DDBJ databases">
        <title>Depth-based differentiation of microbial function through sediment-hosted aquifers and enrichment of novel symbionts in the deep terrestrial subsurface.</title>
        <authorList>
            <person name="Probst A.J."/>
            <person name="Ladd B."/>
            <person name="Jarett J.K."/>
            <person name="Geller-Mcgrath D.E."/>
            <person name="Sieber C.M.K."/>
            <person name="Emerson J.B."/>
            <person name="Anantharaman K."/>
            <person name="Thomas B.C."/>
            <person name="Malmstrom R."/>
            <person name="Stieglmeier M."/>
            <person name="Klingl A."/>
            <person name="Woyke T."/>
            <person name="Ryan C.M."/>
            <person name="Banfield J.F."/>
        </authorList>
    </citation>
    <scope>NUCLEOTIDE SEQUENCE [LARGE SCALE GENOMIC DNA]</scope>
</reference>
<dbReference type="Proteomes" id="UP000231450">
    <property type="component" value="Unassembled WGS sequence"/>
</dbReference>
<organism evidence="1 2">
    <name type="scientific">Candidatus Portnoybacteria bacterium CG10_big_fil_rev_8_21_14_0_10_36_7</name>
    <dbReference type="NCBI Taxonomy" id="1974812"/>
    <lineage>
        <taxon>Bacteria</taxon>
        <taxon>Candidatus Portnoyibacteriota</taxon>
    </lineage>
</organism>
<sequence>MLFKNIGNINFWQGRIAVNISKNVVEASDQIRNLKHKKKRTPQKMFIIKVGKRRIGARLIIATNIGTTLGDGLMWFNWNDGKHSESIPINDLKQINLIDSAEVAQRFNIVATGVVDLMRQYAKLIKSKKN</sequence>
<dbReference type="AlphaFoldDB" id="A0A2M8KEU6"/>